<comment type="caution">
    <text evidence="2">The sequence shown here is derived from an EMBL/GenBank/DDBJ whole genome shotgun (WGS) entry which is preliminary data.</text>
</comment>
<evidence type="ECO:0000313" key="3">
    <source>
        <dbReference type="Proteomes" id="UP001153387"/>
    </source>
</evidence>
<proteinExistence type="predicted"/>
<gene>
    <name evidence="2" type="ORF">OMP38_27695</name>
</gene>
<sequence>MFFQDYGTNPYVSTADDRLSTFAMDVDTGSYTLARRYIEDGNVPPPRRSGWKSSLITST</sequence>
<dbReference type="Pfam" id="PF12450">
    <property type="entry name" value="vWF_A"/>
    <property type="match status" value="1"/>
</dbReference>
<dbReference type="EMBL" id="JAPDHZ010000006">
    <property type="protein sequence ID" value="MDG0794197.1"/>
    <property type="molecule type" value="Genomic_DNA"/>
</dbReference>
<keyword evidence="3" id="KW-1185">Reference proteome</keyword>
<reference evidence="2 3" key="1">
    <citation type="submission" date="2022-10" db="EMBL/GenBank/DDBJ databases">
        <title>Comparative genomic analysis of Cohnella hashimotonis sp. nov., isolated from the International Space Station.</title>
        <authorList>
            <person name="Simpson A."/>
            <person name="Venkateswaran K."/>
        </authorList>
    </citation>
    <scope>NUCLEOTIDE SEQUENCE [LARGE SCALE GENOMIC DNA]</scope>
    <source>
        <strain evidence="2 3">DSM 18997</strain>
    </source>
</reference>
<name>A0A9X4QQ48_9BACL</name>
<evidence type="ECO:0000259" key="1">
    <source>
        <dbReference type="Pfam" id="PF12450"/>
    </source>
</evidence>
<dbReference type="Proteomes" id="UP001153387">
    <property type="component" value="Unassembled WGS sequence"/>
</dbReference>
<dbReference type="InterPro" id="IPR022156">
    <property type="entry name" value="Uncharacterised_YfbK_N"/>
</dbReference>
<feature type="domain" description="Uncharacterised protein YfbK N-terminal" evidence="1">
    <location>
        <begin position="3"/>
        <end position="46"/>
    </location>
</feature>
<protein>
    <submittedName>
        <fullName evidence="2">von Willebrand factor type A domain-containing protein</fullName>
    </submittedName>
</protein>
<evidence type="ECO:0000313" key="2">
    <source>
        <dbReference type="EMBL" id="MDG0794197.1"/>
    </source>
</evidence>
<accession>A0A9X4QQ48</accession>
<dbReference type="AlphaFoldDB" id="A0A9X4QQ48"/>
<organism evidence="2 3">
    <name type="scientific">Cohnella ginsengisoli</name>
    <dbReference type="NCBI Taxonomy" id="425004"/>
    <lineage>
        <taxon>Bacteria</taxon>
        <taxon>Bacillati</taxon>
        <taxon>Bacillota</taxon>
        <taxon>Bacilli</taxon>
        <taxon>Bacillales</taxon>
        <taxon>Paenibacillaceae</taxon>
        <taxon>Cohnella</taxon>
    </lineage>
</organism>